<dbReference type="Proteomes" id="UP000295518">
    <property type="component" value="Unassembled WGS sequence"/>
</dbReference>
<evidence type="ECO:0000313" key="3">
    <source>
        <dbReference type="Proteomes" id="UP000295518"/>
    </source>
</evidence>
<reference evidence="2 3" key="1">
    <citation type="submission" date="2019-03" db="EMBL/GenBank/DDBJ databases">
        <title>Genomic Encyclopedia of Archaeal and Bacterial Type Strains, Phase II (KMG-II): from individual species to whole genera.</title>
        <authorList>
            <person name="Goeker M."/>
        </authorList>
    </citation>
    <scope>NUCLEOTIDE SEQUENCE [LARGE SCALE GENOMIC DNA]</scope>
    <source>
        <strain evidence="2 3">ATCC 700618</strain>
    </source>
</reference>
<organism evidence="2 3">
    <name type="scientific">Mycoplasma testudineum</name>
    <dbReference type="NCBI Taxonomy" id="244584"/>
    <lineage>
        <taxon>Bacteria</taxon>
        <taxon>Bacillati</taxon>
        <taxon>Mycoplasmatota</taxon>
        <taxon>Mollicutes</taxon>
        <taxon>Mycoplasmataceae</taxon>
        <taxon>Mycoplasma</taxon>
    </lineage>
</organism>
<dbReference type="InterPro" id="IPR000600">
    <property type="entry name" value="ROK"/>
</dbReference>
<name>A0A4R6IFE9_9MOLU</name>
<dbReference type="RefSeq" id="WP_094254610.1">
    <property type="nucleotide sequence ID" value="NZ_NNCE01000003.1"/>
</dbReference>
<keyword evidence="2" id="KW-0418">Kinase</keyword>
<dbReference type="InterPro" id="IPR043129">
    <property type="entry name" value="ATPase_NBD"/>
</dbReference>
<dbReference type="PANTHER" id="PTHR18964:SF170">
    <property type="entry name" value="SUGAR KINASE"/>
    <property type="match status" value="1"/>
</dbReference>
<protein>
    <submittedName>
        <fullName evidence="2">Putative NBD/HSP70 family sugar kinase</fullName>
    </submittedName>
</protein>
<comment type="similarity">
    <text evidence="1">Belongs to the ROK (NagC/XylR) family.</text>
</comment>
<keyword evidence="2" id="KW-0808">Transferase</keyword>
<dbReference type="PANTHER" id="PTHR18964">
    <property type="entry name" value="ROK (REPRESSOR, ORF, KINASE) FAMILY"/>
    <property type="match status" value="1"/>
</dbReference>
<gene>
    <name evidence="2" type="ORF">EI74_0445</name>
</gene>
<sequence>MNKTKKYLAFDIGGTNIKASIINSDLKILKDFKFKTQKNIIDQVDQLIVEVLNSTKGIDKVLVATTGIVDSKSKKVIYTNKNFYHYLNSDFSILENKYKIDLSVENDANAAALAHISEKDKNFVFVAFGTGVGGGIVKNGHLEYGLNNTAGEFGYYTMDNKRVDNYLSYSSFNKELGYRFNINSYQKDIYEKEYNHNNELRNFLNSYLKSVAELLFNIAVINPVEKIFIGGGFAHIIPEAKTKLIQEYNNLIKDTPIKTSIHFSRYGNNAAMIGMVKYEKK</sequence>
<comment type="caution">
    <text evidence="2">The sequence shown here is derived from an EMBL/GenBank/DDBJ whole genome shotgun (WGS) entry which is preliminary data.</text>
</comment>
<keyword evidence="3" id="KW-1185">Reference proteome</keyword>
<dbReference type="Gene3D" id="3.30.420.40">
    <property type="match status" value="2"/>
</dbReference>
<evidence type="ECO:0000256" key="1">
    <source>
        <dbReference type="ARBA" id="ARBA00006479"/>
    </source>
</evidence>
<dbReference type="Pfam" id="PF00480">
    <property type="entry name" value="ROK"/>
    <property type="match status" value="1"/>
</dbReference>
<proteinExistence type="inferred from homology"/>
<dbReference type="AlphaFoldDB" id="A0A4R6IFE9"/>
<evidence type="ECO:0000313" key="2">
    <source>
        <dbReference type="EMBL" id="TDO20367.1"/>
    </source>
</evidence>
<dbReference type="OrthoDB" id="9795247at2"/>
<accession>A0A4R6IFE9</accession>
<dbReference type="SUPFAM" id="SSF53067">
    <property type="entry name" value="Actin-like ATPase domain"/>
    <property type="match status" value="1"/>
</dbReference>
<dbReference type="GO" id="GO:0016301">
    <property type="term" value="F:kinase activity"/>
    <property type="evidence" value="ECO:0007669"/>
    <property type="project" value="UniProtKB-KW"/>
</dbReference>
<dbReference type="EMBL" id="SNWN01000011">
    <property type="protein sequence ID" value="TDO20367.1"/>
    <property type="molecule type" value="Genomic_DNA"/>
</dbReference>